<evidence type="ECO:0000313" key="1">
    <source>
        <dbReference type="EMBL" id="QHT11786.1"/>
    </source>
</evidence>
<proteinExistence type="predicted"/>
<sequence length="68" mass="7942">MNSFFAIRKNKVVPIMESTQSYDIIPLVYDISPNKNVLFSAIVFFYKNTSNENSEVDWDKLERGEYNA</sequence>
<dbReference type="EMBL" id="MN739538">
    <property type="protein sequence ID" value="QHT11786.1"/>
    <property type="molecule type" value="Genomic_DNA"/>
</dbReference>
<dbReference type="AlphaFoldDB" id="A0A6C0D424"/>
<accession>A0A6C0D424</accession>
<protein>
    <submittedName>
        <fullName evidence="1">Uncharacterized protein</fullName>
    </submittedName>
</protein>
<organism evidence="1">
    <name type="scientific">viral metagenome</name>
    <dbReference type="NCBI Taxonomy" id="1070528"/>
    <lineage>
        <taxon>unclassified sequences</taxon>
        <taxon>metagenomes</taxon>
        <taxon>organismal metagenomes</taxon>
    </lineage>
</organism>
<name>A0A6C0D424_9ZZZZ</name>
<reference evidence="1" key="1">
    <citation type="journal article" date="2020" name="Nature">
        <title>Giant virus diversity and host interactions through global metagenomics.</title>
        <authorList>
            <person name="Schulz F."/>
            <person name="Roux S."/>
            <person name="Paez-Espino D."/>
            <person name="Jungbluth S."/>
            <person name="Walsh D.A."/>
            <person name="Denef V.J."/>
            <person name="McMahon K.D."/>
            <person name="Konstantinidis K.T."/>
            <person name="Eloe-Fadrosh E.A."/>
            <person name="Kyrpides N.C."/>
            <person name="Woyke T."/>
        </authorList>
    </citation>
    <scope>NUCLEOTIDE SEQUENCE</scope>
    <source>
        <strain evidence="1">GVMAG-M-3300023174-124</strain>
    </source>
</reference>